<dbReference type="Pfam" id="PF07719">
    <property type="entry name" value="TPR_2"/>
    <property type="match status" value="1"/>
</dbReference>
<feature type="repeat" description="TPR" evidence="3">
    <location>
        <begin position="201"/>
        <end position="234"/>
    </location>
</feature>
<evidence type="ECO:0000256" key="3">
    <source>
        <dbReference type="PROSITE-ProRule" id="PRU00339"/>
    </source>
</evidence>
<protein>
    <submittedName>
        <fullName evidence="5">Tetratricopeptide repeat protein</fullName>
    </submittedName>
</protein>
<feature type="chain" id="PRO_5037334265" evidence="4">
    <location>
        <begin position="34"/>
        <end position="594"/>
    </location>
</feature>
<evidence type="ECO:0000313" key="6">
    <source>
        <dbReference type="Proteomes" id="UP000696931"/>
    </source>
</evidence>
<sequence length="594" mass="65581">MNRTHRNLAFGTTLRRIAIVSALLAACALPARADDLKDARAALAAGQLDAAQQLFEKVASQGFADGAAGVGLVQLKRHEYEKANASFELARKMDGNLAMAWYGLGEVQRHAGNLQAAVDLYRRAVEIDRKFPEAQLALGDGLRELKQYPEAIAALAPGLNWGTKWRPAFLVAHGNVELARDSLRDAGIYFTQAQQAAPESPLTNRALGDFYLKRGIGSLAIPSYQKAVELDSSDVELRHALGQALYFDQRYNDALEAFRWVTQRDGEYAPGQFSLGKLYYLSGAADPRRYAEAKPYLEKYTQLMPNDARGWSYLGQDLYYLKMKPEAIAAMSKAAELGEKSKDMFTVLGRAYVDNKEWAKAIEAYGKGDPNTQDLFKIGQVHALLGNIAAADSVYQGMIAKDSTTSEAKFAMQELGKLKFRLKDFPGTIAAMSRRIALDPNSDEAYYYMGLSYKEMKQMPEAVAALRQSVAIAPNKPDRHFWLGVVLSGLPDSTELAMESFTRCTELDSTSKNAAIAFQQMGYNHLMRKEWGRATSLLERALAINDRDVSTLVWLAQGYQNSGNKAKAIETYRRVLALDPSNADANKGLKSLSS</sequence>
<comment type="caution">
    <text evidence="5">The sequence shown here is derived from an EMBL/GenBank/DDBJ whole genome shotgun (WGS) entry which is preliminary data.</text>
</comment>
<feature type="repeat" description="TPR" evidence="3">
    <location>
        <begin position="98"/>
        <end position="131"/>
    </location>
</feature>
<dbReference type="Pfam" id="PF13174">
    <property type="entry name" value="TPR_6"/>
    <property type="match status" value="1"/>
</dbReference>
<dbReference type="PROSITE" id="PS51257">
    <property type="entry name" value="PROKAR_LIPOPROTEIN"/>
    <property type="match status" value="1"/>
</dbReference>
<dbReference type="PANTHER" id="PTHR12558:SF13">
    <property type="entry name" value="CELL DIVISION CYCLE PROTEIN 27 HOMOLOG"/>
    <property type="match status" value="1"/>
</dbReference>
<dbReference type="SUPFAM" id="SSF48452">
    <property type="entry name" value="TPR-like"/>
    <property type="match status" value="3"/>
</dbReference>
<dbReference type="PANTHER" id="PTHR12558">
    <property type="entry name" value="CELL DIVISION CYCLE 16,23,27"/>
    <property type="match status" value="1"/>
</dbReference>
<dbReference type="InterPro" id="IPR011990">
    <property type="entry name" value="TPR-like_helical_dom_sf"/>
</dbReference>
<dbReference type="InterPro" id="IPR013105">
    <property type="entry name" value="TPR_2"/>
</dbReference>
<organism evidence="5 6">
    <name type="scientific">Eiseniibacteriota bacterium</name>
    <dbReference type="NCBI Taxonomy" id="2212470"/>
    <lineage>
        <taxon>Bacteria</taxon>
        <taxon>Candidatus Eiseniibacteriota</taxon>
    </lineage>
</organism>
<proteinExistence type="predicted"/>
<accession>A0A933W7Z2</accession>
<feature type="repeat" description="TPR" evidence="3">
    <location>
        <begin position="549"/>
        <end position="582"/>
    </location>
</feature>
<feature type="signal peptide" evidence="4">
    <location>
        <begin position="1"/>
        <end position="33"/>
    </location>
</feature>
<dbReference type="Pfam" id="PF13432">
    <property type="entry name" value="TPR_16"/>
    <property type="match status" value="1"/>
</dbReference>
<dbReference type="AlphaFoldDB" id="A0A933W7Z2"/>
<evidence type="ECO:0000256" key="2">
    <source>
        <dbReference type="ARBA" id="ARBA00022803"/>
    </source>
</evidence>
<name>A0A933W7Z2_UNCEI</name>
<dbReference type="Proteomes" id="UP000696931">
    <property type="component" value="Unassembled WGS sequence"/>
</dbReference>
<keyword evidence="2 3" id="KW-0802">TPR repeat</keyword>
<dbReference type="EMBL" id="JACRIW010000038">
    <property type="protein sequence ID" value="MBI5168957.1"/>
    <property type="molecule type" value="Genomic_DNA"/>
</dbReference>
<evidence type="ECO:0000313" key="5">
    <source>
        <dbReference type="EMBL" id="MBI5168957.1"/>
    </source>
</evidence>
<dbReference type="Gene3D" id="1.25.40.10">
    <property type="entry name" value="Tetratricopeptide repeat domain"/>
    <property type="match status" value="4"/>
</dbReference>
<dbReference type="PROSITE" id="PS50005">
    <property type="entry name" value="TPR"/>
    <property type="match status" value="4"/>
</dbReference>
<evidence type="ECO:0000256" key="1">
    <source>
        <dbReference type="ARBA" id="ARBA00022737"/>
    </source>
</evidence>
<dbReference type="InterPro" id="IPR019734">
    <property type="entry name" value="TPR_rpt"/>
</dbReference>
<keyword evidence="1" id="KW-0677">Repeat</keyword>
<evidence type="ECO:0000256" key="4">
    <source>
        <dbReference type="SAM" id="SignalP"/>
    </source>
</evidence>
<feature type="repeat" description="TPR" evidence="3">
    <location>
        <begin position="443"/>
        <end position="476"/>
    </location>
</feature>
<gene>
    <name evidence="5" type="ORF">HZA61_05690</name>
</gene>
<reference evidence="5" key="1">
    <citation type="submission" date="2020-07" db="EMBL/GenBank/DDBJ databases">
        <title>Huge and variable diversity of episymbiotic CPR bacteria and DPANN archaea in groundwater ecosystems.</title>
        <authorList>
            <person name="He C.Y."/>
            <person name="Keren R."/>
            <person name="Whittaker M."/>
            <person name="Farag I.F."/>
            <person name="Doudna J."/>
            <person name="Cate J.H.D."/>
            <person name="Banfield J.F."/>
        </authorList>
    </citation>
    <scope>NUCLEOTIDE SEQUENCE</scope>
    <source>
        <strain evidence="5">NC_groundwater_1813_Pr3_B-0.1um_71_17</strain>
    </source>
</reference>
<dbReference type="SMART" id="SM00028">
    <property type="entry name" value="TPR"/>
    <property type="match status" value="9"/>
</dbReference>
<keyword evidence="4" id="KW-0732">Signal</keyword>